<dbReference type="PROSITE" id="PS51371">
    <property type="entry name" value="CBS"/>
    <property type="match status" value="2"/>
</dbReference>
<reference evidence="4 5" key="1">
    <citation type="submission" date="2013-03" db="EMBL/GenBank/DDBJ databases">
        <title>Salinisphaera hydrothermalis C41B8 Genome Sequencing.</title>
        <authorList>
            <person name="Li C."/>
            <person name="Lai Q."/>
            <person name="Shao Z."/>
        </authorList>
    </citation>
    <scope>NUCLEOTIDE SEQUENCE [LARGE SCALE GENOMIC DNA]</scope>
    <source>
        <strain evidence="4 5">C41B8</strain>
    </source>
</reference>
<name>A0A084IQI8_SALHC</name>
<evidence type="ECO:0000313" key="4">
    <source>
        <dbReference type="EMBL" id="KEZ78972.1"/>
    </source>
</evidence>
<feature type="domain" description="CBS" evidence="3">
    <location>
        <begin position="98"/>
        <end position="155"/>
    </location>
</feature>
<organism evidence="4 5">
    <name type="scientific">Salinisphaera hydrothermalis (strain C41B8)</name>
    <dbReference type="NCBI Taxonomy" id="1304275"/>
    <lineage>
        <taxon>Bacteria</taxon>
        <taxon>Pseudomonadati</taxon>
        <taxon>Pseudomonadota</taxon>
        <taxon>Gammaproteobacteria</taxon>
        <taxon>Salinisphaerales</taxon>
        <taxon>Salinisphaeraceae</taxon>
        <taxon>Salinisphaera</taxon>
    </lineage>
</organism>
<dbReference type="Pfam" id="PF00571">
    <property type="entry name" value="CBS"/>
    <property type="match status" value="2"/>
</dbReference>
<dbReference type="eggNOG" id="COG0517">
    <property type="taxonomic scope" value="Bacteria"/>
</dbReference>
<gene>
    <name evidence="4" type="ORF">C41B8_02542</name>
</gene>
<dbReference type="SUPFAM" id="SSF54631">
    <property type="entry name" value="CBS-domain pair"/>
    <property type="match status" value="1"/>
</dbReference>
<proteinExistence type="predicted"/>
<dbReference type="InterPro" id="IPR000644">
    <property type="entry name" value="CBS_dom"/>
</dbReference>
<evidence type="ECO:0000259" key="3">
    <source>
        <dbReference type="PROSITE" id="PS51371"/>
    </source>
</evidence>
<dbReference type="EMBL" id="APNK01000002">
    <property type="protein sequence ID" value="KEZ78972.1"/>
    <property type="molecule type" value="Genomic_DNA"/>
</dbReference>
<dbReference type="InterPro" id="IPR046342">
    <property type="entry name" value="CBS_dom_sf"/>
</dbReference>
<protein>
    <submittedName>
        <fullName evidence="4">CBS domain-containing protein</fullName>
    </submittedName>
</protein>
<comment type="caution">
    <text evidence="4">The sequence shown here is derived from an EMBL/GenBank/DDBJ whole genome shotgun (WGS) entry which is preliminary data.</text>
</comment>
<dbReference type="Proteomes" id="UP000028302">
    <property type="component" value="Unassembled WGS sequence"/>
</dbReference>
<evidence type="ECO:0000256" key="1">
    <source>
        <dbReference type="ARBA" id="ARBA00023122"/>
    </source>
</evidence>
<accession>A0A084IQI8</accession>
<dbReference type="OrthoDB" id="9808528at2"/>
<dbReference type="PANTHER" id="PTHR43080">
    <property type="entry name" value="CBS DOMAIN-CONTAINING PROTEIN CBSX3, MITOCHONDRIAL"/>
    <property type="match status" value="1"/>
</dbReference>
<evidence type="ECO:0000256" key="2">
    <source>
        <dbReference type="PROSITE-ProRule" id="PRU00703"/>
    </source>
</evidence>
<feature type="domain" description="CBS" evidence="3">
    <location>
        <begin position="30"/>
        <end position="90"/>
    </location>
</feature>
<dbReference type="CDD" id="cd17775">
    <property type="entry name" value="CBS_pair_bact_arch"/>
    <property type="match status" value="1"/>
</dbReference>
<dbReference type="AlphaFoldDB" id="A0A084IQI8"/>
<keyword evidence="5" id="KW-1185">Reference proteome</keyword>
<evidence type="ECO:0000313" key="5">
    <source>
        <dbReference type="Proteomes" id="UP000028302"/>
    </source>
</evidence>
<dbReference type="SMART" id="SM00116">
    <property type="entry name" value="CBS"/>
    <property type="match status" value="2"/>
</dbReference>
<dbReference type="STRING" id="1304275.C41B8_02542"/>
<dbReference type="Gene3D" id="3.10.580.10">
    <property type="entry name" value="CBS-domain"/>
    <property type="match status" value="1"/>
</dbReference>
<dbReference type="PANTHER" id="PTHR43080:SF2">
    <property type="entry name" value="CBS DOMAIN-CONTAINING PROTEIN"/>
    <property type="match status" value="1"/>
</dbReference>
<dbReference type="RefSeq" id="WP_051882827.1">
    <property type="nucleotide sequence ID" value="NZ_APNK01000002.1"/>
</dbReference>
<sequence length="172" mass="19406">MNQDDARPIADDEDVDHASLEAQVEVARFCEKDVITTPRDTSIRDAAALMRKYHVGSLVIVESDDDESDLVGVVTDRDLVVEVLAQNVSIDALSVGDIVQAPIETIDETTDIWEAMECMAELGVRRLPVVDSEFYLRGIITLDDILEWFAESMDRMRTLVANEIWHESRARR</sequence>
<dbReference type="InterPro" id="IPR051257">
    <property type="entry name" value="Diverse_CBS-Domain"/>
</dbReference>
<keyword evidence="1 2" id="KW-0129">CBS domain</keyword>